<dbReference type="AlphaFoldDB" id="X1N205"/>
<feature type="non-terminal residue" evidence="2">
    <location>
        <position position="1"/>
    </location>
</feature>
<name>X1N205_9ZZZZ</name>
<sequence>STLEDTLKEDIVKTLDKHITLVKGDNCTYSDSKEFLAWAWAGVNQISLREASDELNDCGYDIPSGDALLDRLSNQPYKVLEHGFDQVFQDHISQARKQRLFTHSVIVAIDFNDIEWYGEELPFIVKSKAKNGTKRFIRFATIAVVEDGKRFTLKVLPVTPLSVTENIVKELMEYVQNFISIRVVLLDRGFYSNEVVEQIKKADVKFVMPAKKNSKVKENMQSAYENGPMVYTMSKGSTYTLMVVKDEDNDKLLPYATNMDNVESSVVHELYE</sequence>
<dbReference type="PANTHER" id="PTHR33252:SF2">
    <property type="entry name" value="TRANSPOSASE IS4-LIKE DOMAIN-CONTAINING PROTEIN"/>
    <property type="match status" value="1"/>
</dbReference>
<accession>X1N205</accession>
<comment type="caution">
    <text evidence="2">The sequence shown here is derived from an EMBL/GenBank/DDBJ whole genome shotgun (WGS) entry which is preliminary data.</text>
</comment>
<protein>
    <recommendedName>
        <fullName evidence="1">Transposase IS4-like domain-containing protein</fullName>
    </recommendedName>
</protein>
<dbReference type="PANTHER" id="PTHR33252">
    <property type="entry name" value="THIRD ORF IN TRANSPOSON ISC1160"/>
    <property type="match status" value="1"/>
</dbReference>
<feature type="domain" description="Transposase IS4-like" evidence="1">
    <location>
        <begin position="105"/>
        <end position="271"/>
    </location>
</feature>
<dbReference type="InterPro" id="IPR002559">
    <property type="entry name" value="Transposase_11"/>
</dbReference>
<evidence type="ECO:0000259" key="1">
    <source>
        <dbReference type="Pfam" id="PF01609"/>
    </source>
</evidence>
<dbReference type="GO" id="GO:0004803">
    <property type="term" value="F:transposase activity"/>
    <property type="evidence" value="ECO:0007669"/>
    <property type="project" value="InterPro"/>
</dbReference>
<proteinExistence type="predicted"/>
<dbReference type="Pfam" id="PF01609">
    <property type="entry name" value="DDE_Tnp_1"/>
    <property type="match status" value="1"/>
</dbReference>
<dbReference type="GO" id="GO:0006313">
    <property type="term" value="P:DNA transposition"/>
    <property type="evidence" value="ECO:0007669"/>
    <property type="project" value="InterPro"/>
</dbReference>
<feature type="non-terminal residue" evidence="2">
    <location>
        <position position="272"/>
    </location>
</feature>
<gene>
    <name evidence="2" type="ORF">S06H3_35173</name>
</gene>
<dbReference type="GO" id="GO:0003677">
    <property type="term" value="F:DNA binding"/>
    <property type="evidence" value="ECO:0007669"/>
    <property type="project" value="InterPro"/>
</dbReference>
<reference evidence="2" key="1">
    <citation type="journal article" date="2014" name="Front. Microbiol.">
        <title>High frequency of phylogenetically diverse reductive dehalogenase-homologous genes in deep subseafloor sedimentary metagenomes.</title>
        <authorList>
            <person name="Kawai M."/>
            <person name="Futagami T."/>
            <person name="Toyoda A."/>
            <person name="Takaki Y."/>
            <person name="Nishi S."/>
            <person name="Hori S."/>
            <person name="Arai W."/>
            <person name="Tsubouchi T."/>
            <person name="Morono Y."/>
            <person name="Uchiyama I."/>
            <person name="Ito T."/>
            <person name="Fujiyama A."/>
            <person name="Inagaki F."/>
            <person name="Takami H."/>
        </authorList>
    </citation>
    <scope>NUCLEOTIDE SEQUENCE</scope>
    <source>
        <strain evidence="2">Expedition CK06-06</strain>
    </source>
</reference>
<dbReference type="EMBL" id="BARV01021197">
    <property type="protein sequence ID" value="GAI20905.1"/>
    <property type="molecule type" value="Genomic_DNA"/>
</dbReference>
<organism evidence="2">
    <name type="scientific">marine sediment metagenome</name>
    <dbReference type="NCBI Taxonomy" id="412755"/>
    <lineage>
        <taxon>unclassified sequences</taxon>
        <taxon>metagenomes</taxon>
        <taxon>ecological metagenomes</taxon>
    </lineage>
</organism>
<evidence type="ECO:0000313" key="2">
    <source>
        <dbReference type="EMBL" id="GAI20905.1"/>
    </source>
</evidence>